<keyword evidence="3" id="KW-0285">Flavoprotein</keyword>
<comment type="cofactor">
    <cofactor evidence="1">
        <name>FAD</name>
        <dbReference type="ChEBI" id="CHEBI:57692"/>
    </cofactor>
</comment>
<dbReference type="SUPFAM" id="SSF54373">
    <property type="entry name" value="FAD-linked reductases, C-terminal domain"/>
    <property type="match status" value="1"/>
</dbReference>
<gene>
    <name evidence="7" type="ORF">LCGC14_0582410</name>
</gene>
<keyword evidence="4" id="KW-0274">FAD</keyword>
<protein>
    <recommendedName>
        <fullName evidence="6">FAD dependent oxidoreductase domain-containing protein</fullName>
    </recommendedName>
</protein>
<dbReference type="Gene3D" id="3.50.50.60">
    <property type="entry name" value="FAD/NAD(P)-binding domain"/>
    <property type="match status" value="1"/>
</dbReference>
<feature type="domain" description="FAD dependent oxidoreductase" evidence="6">
    <location>
        <begin position="4"/>
        <end position="337"/>
    </location>
</feature>
<evidence type="ECO:0000313" key="7">
    <source>
        <dbReference type="EMBL" id="KKN55429.1"/>
    </source>
</evidence>
<dbReference type="GO" id="GO:0046416">
    <property type="term" value="P:D-amino acid metabolic process"/>
    <property type="evidence" value="ECO:0007669"/>
    <property type="project" value="InterPro"/>
</dbReference>
<evidence type="ECO:0000256" key="2">
    <source>
        <dbReference type="ARBA" id="ARBA00006730"/>
    </source>
</evidence>
<evidence type="ECO:0000256" key="4">
    <source>
        <dbReference type="ARBA" id="ARBA00022827"/>
    </source>
</evidence>
<organism evidence="7">
    <name type="scientific">marine sediment metagenome</name>
    <dbReference type="NCBI Taxonomy" id="412755"/>
    <lineage>
        <taxon>unclassified sequences</taxon>
        <taxon>metagenomes</taxon>
        <taxon>ecological metagenomes</taxon>
    </lineage>
</organism>
<keyword evidence="5" id="KW-0560">Oxidoreductase</keyword>
<dbReference type="InterPro" id="IPR006076">
    <property type="entry name" value="FAD-dep_OxRdtase"/>
</dbReference>
<name>A0A0F9RKZ8_9ZZZZ</name>
<dbReference type="Pfam" id="PF01266">
    <property type="entry name" value="DAO"/>
    <property type="match status" value="1"/>
</dbReference>
<comment type="caution">
    <text evidence="7">The sequence shown here is derived from an EMBL/GenBank/DDBJ whole genome shotgun (WGS) entry which is preliminary data.</text>
</comment>
<accession>A0A0F9RKZ8</accession>
<evidence type="ECO:0000256" key="5">
    <source>
        <dbReference type="ARBA" id="ARBA00023002"/>
    </source>
</evidence>
<dbReference type="GO" id="GO:0003884">
    <property type="term" value="F:D-amino-acid oxidase activity"/>
    <property type="evidence" value="ECO:0007669"/>
    <property type="project" value="InterPro"/>
</dbReference>
<evidence type="ECO:0000259" key="6">
    <source>
        <dbReference type="Pfam" id="PF01266"/>
    </source>
</evidence>
<evidence type="ECO:0000256" key="3">
    <source>
        <dbReference type="ARBA" id="ARBA00022630"/>
    </source>
</evidence>
<comment type="similarity">
    <text evidence="2">Belongs to the DAMOX/DASOX family.</text>
</comment>
<evidence type="ECO:0000256" key="1">
    <source>
        <dbReference type="ARBA" id="ARBA00001974"/>
    </source>
</evidence>
<proteinExistence type="inferred from homology"/>
<dbReference type="PANTHER" id="PTHR11530:SF11">
    <property type="entry name" value="D-ASPARTATE OXIDASE"/>
    <property type="match status" value="1"/>
</dbReference>
<dbReference type="GO" id="GO:0071949">
    <property type="term" value="F:FAD binding"/>
    <property type="evidence" value="ECO:0007669"/>
    <property type="project" value="InterPro"/>
</dbReference>
<dbReference type="InterPro" id="IPR023209">
    <property type="entry name" value="DAO"/>
</dbReference>
<dbReference type="Gene3D" id="3.30.9.10">
    <property type="entry name" value="D-Amino Acid Oxidase, subunit A, domain 2"/>
    <property type="match status" value="1"/>
</dbReference>
<dbReference type="SUPFAM" id="SSF51905">
    <property type="entry name" value="FAD/NAD(P)-binding domain"/>
    <property type="match status" value="1"/>
</dbReference>
<sequence length="360" mass="40649">MKRYLIVGSGLIGRLLAWRLCRAGHHVDILSSDDQQGTGSAGYIAAAMIAPATEAITSEAMVKTIGNKSLQLWPQWLAELPEPVFYQNNGTLVVAHTGDQAEMARFTRRAEHVLSLDDYAVLDKVQLAECEPQLAEQFDQAMLFEQEAYLDNRHLYRLLAQVLASEQCRWQRCDDIETLTAGSIDENCRHYFGYGRAIYDAVIDCRGNGAQQDIDDLRSVRGEVIRVHAPEVHFKHAIRLMHPRYPLYLSPRPNNEYVLGATVIESNDMSPVSIRSGLELMSALYSLHKGFSEARILEMSAHCRPALFNNMPRISRTEWGFQINGFYRHGYLFSPAIISDMLAILEGKMAQVSFGDYYNV</sequence>
<dbReference type="EMBL" id="LAZR01000885">
    <property type="protein sequence ID" value="KKN55429.1"/>
    <property type="molecule type" value="Genomic_DNA"/>
</dbReference>
<dbReference type="InterPro" id="IPR036188">
    <property type="entry name" value="FAD/NAD-bd_sf"/>
</dbReference>
<dbReference type="PANTHER" id="PTHR11530">
    <property type="entry name" value="D-AMINO ACID OXIDASE"/>
    <property type="match status" value="1"/>
</dbReference>
<reference evidence="7" key="1">
    <citation type="journal article" date="2015" name="Nature">
        <title>Complex archaea that bridge the gap between prokaryotes and eukaryotes.</title>
        <authorList>
            <person name="Spang A."/>
            <person name="Saw J.H."/>
            <person name="Jorgensen S.L."/>
            <person name="Zaremba-Niedzwiedzka K."/>
            <person name="Martijn J."/>
            <person name="Lind A.E."/>
            <person name="van Eijk R."/>
            <person name="Schleper C."/>
            <person name="Guy L."/>
            <person name="Ettema T.J."/>
        </authorList>
    </citation>
    <scope>NUCLEOTIDE SEQUENCE</scope>
</reference>
<dbReference type="AlphaFoldDB" id="A0A0F9RKZ8"/>